<evidence type="ECO:0000256" key="1">
    <source>
        <dbReference type="ARBA" id="ARBA00004225"/>
    </source>
</evidence>
<dbReference type="PROSITE" id="PS50893">
    <property type="entry name" value="ABC_TRANSPORTER_2"/>
    <property type="match status" value="1"/>
</dbReference>
<evidence type="ECO:0000256" key="29">
    <source>
        <dbReference type="ARBA" id="ARBA00048280"/>
    </source>
</evidence>
<evidence type="ECO:0000259" key="38">
    <source>
        <dbReference type="PROSITE" id="PS50893"/>
    </source>
</evidence>
<evidence type="ECO:0000256" key="19">
    <source>
        <dbReference type="ARBA" id="ARBA00031839"/>
    </source>
</evidence>
<comment type="catalytic activity">
    <reaction evidence="29">
        <text>riboflavin(in) + ATP + H2O = riboflavin(out) + ADP + phosphate + H(+)</text>
        <dbReference type="Rhea" id="RHEA:61352"/>
        <dbReference type="ChEBI" id="CHEBI:15377"/>
        <dbReference type="ChEBI" id="CHEBI:15378"/>
        <dbReference type="ChEBI" id="CHEBI:30616"/>
        <dbReference type="ChEBI" id="CHEBI:43474"/>
        <dbReference type="ChEBI" id="CHEBI:57986"/>
        <dbReference type="ChEBI" id="CHEBI:456216"/>
    </reaction>
    <physiologicalReaction direction="left-to-right" evidence="29">
        <dbReference type="Rhea" id="RHEA:61353"/>
    </physiologicalReaction>
</comment>
<comment type="catalytic activity">
    <reaction evidence="21">
        <text>ATP + H2O + xenobioticSide 1 = ADP + phosphate + xenobioticSide 2.</text>
        <dbReference type="EC" id="7.6.2.2"/>
    </reaction>
</comment>
<dbReference type="Gene3D" id="3.40.50.300">
    <property type="entry name" value="P-loop containing nucleotide triphosphate hydrolases"/>
    <property type="match status" value="1"/>
</dbReference>
<comment type="catalytic activity">
    <reaction evidence="23">
        <text>dehydroepiandrosterone 3-sulfate(in) + ATP + H2O = dehydroepiandrosterone 3-sulfate(out) + ADP + phosphate + H(+)</text>
        <dbReference type="Rhea" id="RHEA:61364"/>
        <dbReference type="ChEBI" id="CHEBI:15377"/>
        <dbReference type="ChEBI" id="CHEBI:15378"/>
        <dbReference type="ChEBI" id="CHEBI:30616"/>
        <dbReference type="ChEBI" id="CHEBI:43474"/>
        <dbReference type="ChEBI" id="CHEBI:57905"/>
        <dbReference type="ChEBI" id="CHEBI:456216"/>
    </reaction>
    <physiologicalReaction direction="left-to-right" evidence="23">
        <dbReference type="Rhea" id="RHEA:61365"/>
    </physiologicalReaction>
</comment>
<keyword evidence="40" id="KW-1185">Reference proteome</keyword>
<evidence type="ECO:0000256" key="14">
    <source>
        <dbReference type="ARBA" id="ARBA00023055"/>
    </source>
</evidence>
<feature type="domain" description="ABC transporter" evidence="38">
    <location>
        <begin position="4"/>
        <end position="253"/>
    </location>
</feature>
<feature type="transmembrane region" description="Helical" evidence="37">
    <location>
        <begin position="504"/>
        <end position="530"/>
    </location>
</feature>
<evidence type="ECO:0000256" key="24">
    <source>
        <dbReference type="ARBA" id="ARBA00047354"/>
    </source>
</evidence>
<dbReference type="AlphaFoldDB" id="A0A091UVU4"/>
<evidence type="ECO:0000256" key="27">
    <source>
        <dbReference type="ARBA" id="ARBA00047576"/>
    </source>
</evidence>
<evidence type="ECO:0000256" key="12">
    <source>
        <dbReference type="ARBA" id="ARBA00022967"/>
    </source>
</evidence>
<evidence type="ECO:0000256" key="5">
    <source>
        <dbReference type="ARBA" id="ARBA00019542"/>
    </source>
</evidence>
<comment type="catalytic activity">
    <reaction evidence="28">
        <text>4-methylumbelliferone beta-D-glucuronate(in) + ATP + H2O = 4-methylumbelliferone beta-D-glucuronate(out) + ADP + phosphate + H(+)</text>
        <dbReference type="Rhea" id="RHEA:61372"/>
        <dbReference type="ChEBI" id="CHEBI:15377"/>
        <dbReference type="ChEBI" id="CHEBI:15378"/>
        <dbReference type="ChEBI" id="CHEBI:30616"/>
        <dbReference type="ChEBI" id="CHEBI:43474"/>
        <dbReference type="ChEBI" id="CHEBI:144582"/>
        <dbReference type="ChEBI" id="CHEBI:456216"/>
    </reaction>
    <physiologicalReaction direction="left-to-right" evidence="28">
        <dbReference type="Rhea" id="RHEA:61373"/>
    </physiologicalReaction>
</comment>
<evidence type="ECO:0000256" key="33">
    <source>
        <dbReference type="ARBA" id="ARBA00049018"/>
    </source>
</evidence>
<dbReference type="GO" id="GO:0016324">
    <property type="term" value="C:apical plasma membrane"/>
    <property type="evidence" value="ECO:0007669"/>
    <property type="project" value="UniProtKB-SubCell"/>
</dbReference>
<dbReference type="GO" id="GO:0006869">
    <property type="term" value="P:lipid transport"/>
    <property type="evidence" value="ECO:0007669"/>
    <property type="project" value="UniProtKB-KW"/>
</dbReference>
<comment type="similarity">
    <text evidence="3">Belongs to the ABC transporter superfamily. ABCG family. Eye pigment precursor importer (TC 3.A.1.204) subfamily.</text>
</comment>
<feature type="transmembrane region" description="Helical" evidence="37">
    <location>
        <begin position="603"/>
        <end position="622"/>
    </location>
</feature>
<comment type="subunit">
    <text evidence="22">Homodimer; disulfide-linked. The minimal functional unit is a homodimer, but the major oligomeric form in plasma membrane is a homotetramer with possibility of higher order oligomerization up to homododecamers.</text>
</comment>
<evidence type="ECO:0000256" key="21">
    <source>
        <dbReference type="ARBA" id="ARBA00034018"/>
    </source>
</evidence>
<dbReference type="GO" id="GO:0016887">
    <property type="term" value="F:ATP hydrolysis activity"/>
    <property type="evidence" value="ECO:0007669"/>
    <property type="project" value="InterPro"/>
</dbReference>
<evidence type="ECO:0000256" key="3">
    <source>
        <dbReference type="ARBA" id="ARBA00005814"/>
    </source>
</evidence>
<dbReference type="EMBL" id="KK405150">
    <property type="protein sequence ID" value="KFQ81733.1"/>
    <property type="molecule type" value="Genomic_DNA"/>
</dbReference>
<comment type="catalytic activity">
    <reaction evidence="31">
        <text>pheophorbide a(in) + ATP + H2O = pheophorbide a(out) + ADP + phosphate + H(+)</text>
        <dbReference type="Rhea" id="RHEA:61360"/>
        <dbReference type="ChEBI" id="CHEBI:15377"/>
        <dbReference type="ChEBI" id="CHEBI:15378"/>
        <dbReference type="ChEBI" id="CHEBI:30616"/>
        <dbReference type="ChEBI" id="CHEBI:43474"/>
        <dbReference type="ChEBI" id="CHEBI:58687"/>
        <dbReference type="ChEBI" id="CHEBI:456216"/>
    </reaction>
    <physiologicalReaction direction="left-to-right" evidence="31">
        <dbReference type="Rhea" id="RHEA:61361"/>
    </physiologicalReaction>
</comment>
<dbReference type="InterPro" id="IPR043926">
    <property type="entry name" value="ABCG_dom"/>
</dbReference>
<keyword evidence="13 37" id="KW-1133">Transmembrane helix</keyword>
<comment type="catalytic activity">
    <reaction evidence="24">
        <text>sphing-4-enine 1-phosphate(in) + ATP + H2O = sphing-4-enine 1-phosphate(out) + ADP + phosphate + H(+)</text>
        <dbReference type="Rhea" id="RHEA:38951"/>
        <dbReference type="ChEBI" id="CHEBI:15377"/>
        <dbReference type="ChEBI" id="CHEBI:15378"/>
        <dbReference type="ChEBI" id="CHEBI:30616"/>
        <dbReference type="ChEBI" id="CHEBI:43474"/>
        <dbReference type="ChEBI" id="CHEBI:60119"/>
        <dbReference type="ChEBI" id="CHEBI:456216"/>
    </reaction>
    <physiologicalReaction direction="left-to-right" evidence="24">
        <dbReference type="Rhea" id="RHEA:38952"/>
    </physiologicalReaction>
</comment>
<dbReference type="InterPro" id="IPR003439">
    <property type="entry name" value="ABC_transporter-like_ATP-bd"/>
</dbReference>
<evidence type="ECO:0000256" key="4">
    <source>
        <dbReference type="ARBA" id="ARBA00012191"/>
    </source>
</evidence>
<evidence type="ECO:0000256" key="22">
    <source>
        <dbReference type="ARBA" id="ARBA00046614"/>
    </source>
</evidence>
<name>A0A091UVU4_PHORB</name>
<evidence type="ECO:0000256" key="2">
    <source>
        <dbReference type="ARBA" id="ARBA00004424"/>
    </source>
</evidence>
<comment type="catalytic activity">
    <reaction evidence="30">
        <text>methotrexate(in) + ATP + H2O = methotrexate(out) + ADP + phosphate + H(+)</text>
        <dbReference type="Rhea" id="RHEA:61356"/>
        <dbReference type="ChEBI" id="CHEBI:15377"/>
        <dbReference type="ChEBI" id="CHEBI:15378"/>
        <dbReference type="ChEBI" id="CHEBI:30616"/>
        <dbReference type="ChEBI" id="CHEBI:43474"/>
        <dbReference type="ChEBI" id="CHEBI:50681"/>
        <dbReference type="ChEBI" id="CHEBI:456216"/>
    </reaction>
    <physiologicalReaction direction="left-to-right" evidence="30">
        <dbReference type="Rhea" id="RHEA:61357"/>
    </physiologicalReaction>
</comment>
<evidence type="ECO:0000256" key="17">
    <source>
        <dbReference type="ARBA" id="ARBA00023157"/>
    </source>
</evidence>
<evidence type="ECO:0000256" key="25">
    <source>
        <dbReference type="ARBA" id="ARBA00047516"/>
    </source>
</evidence>
<evidence type="ECO:0000256" key="26">
    <source>
        <dbReference type="ARBA" id="ARBA00047542"/>
    </source>
</evidence>
<evidence type="ECO:0000256" key="7">
    <source>
        <dbReference type="ARBA" id="ARBA00022475"/>
    </source>
</evidence>
<dbReference type="FunFam" id="3.40.50.300:FF:000622">
    <property type="entry name" value="ATP-binding cassette sub-family G member 2"/>
    <property type="match status" value="1"/>
</dbReference>
<gene>
    <name evidence="39" type="ORF">N337_12734</name>
</gene>
<comment type="catalytic activity">
    <reaction evidence="34">
        <text>indoxyl sulfate(in) + ATP + H2O = indoxyl sulfate(out) + ADP + phosphate + H(+)</text>
        <dbReference type="Rhea" id="RHEA:61332"/>
        <dbReference type="ChEBI" id="CHEBI:15377"/>
        <dbReference type="ChEBI" id="CHEBI:15378"/>
        <dbReference type="ChEBI" id="CHEBI:30616"/>
        <dbReference type="ChEBI" id="CHEBI:43474"/>
        <dbReference type="ChEBI" id="CHEBI:144643"/>
        <dbReference type="ChEBI" id="CHEBI:456216"/>
    </reaction>
    <physiologicalReaction direction="left-to-right" evidence="34">
        <dbReference type="Rhea" id="RHEA:61333"/>
    </physiologicalReaction>
</comment>
<dbReference type="GO" id="GO:0005524">
    <property type="term" value="F:ATP binding"/>
    <property type="evidence" value="ECO:0007669"/>
    <property type="project" value="UniProtKB-KW"/>
</dbReference>
<dbReference type="PANTHER" id="PTHR48041">
    <property type="entry name" value="ABC TRANSPORTER G FAMILY MEMBER 28"/>
    <property type="match status" value="1"/>
</dbReference>
<evidence type="ECO:0000256" key="32">
    <source>
        <dbReference type="ARBA" id="ARBA00048665"/>
    </source>
</evidence>
<evidence type="ECO:0000256" key="15">
    <source>
        <dbReference type="ARBA" id="ARBA00023128"/>
    </source>
</evidence>
<dbReference type="GO" id="GO:0008559">
    <property type="term" value="F:ABC-type xenobiotic transporter activity"/>
    <property type="evidence" value="ECO:0007669"/>
    <property type="project" value="UniProtKB-EC"/>
</dbReference>
<dbReference type="Pfam" id="PF01061">
    <property type="entry name" value="ABC2_membrane"/>
    <property type="match status" value="1"/>
</dbReference>
<evidence type="ECO:0000256" key="37">
    <source>
        <dbReference type="SAM" id="Phobius"/>
    </source>
</evidence>
<evidence type="ECO:0000256" key="16">
    <source>
        <dbReference type="ARBA" id="ARBA00023136"/>
    </source>
</evidence>
<evidence type="ECO:0000256" key="28">
    <source>
        <dbReference type="ARBA" id="ARBA00047877"/>
    </source>
</evidence>
<evidence type="ECO:0000256" key="8">
    <source>
        <dbReference type="ARBA" id="ARBA00022553"/>
    </source>
</evidence>
<evidence type="ECO:0000256" key="35">
    <source>
        <dbReference type="ARBA" id="ARBA00049490"/>
    </source>
</evidence>
<dbReference type="GO" id="GO:0032217">
    <property type="term" value="F:riboflavin transmembrane transporter activity"/>
    <property type="evidence" value="ECO:0007669"/>
    <property type="project" value="TreeGrafter"/>
</dbReference>
<evidence type="ECO:0000256" key="10">
    <source>
        <dbReference type="ARBA" id="ARBA00022741"/>
    </source>
</evidence>
<dbReference type="InterPro" id="IPR027417">
    <property type="entry name" value="P-loop_NTPase"/>
</dbReference>
<feature type="non-terminal residue" evidence="39">
    <location>
        <position position="1"/>
    </location>
</feature>
<keyword evidence="11 39" id="KW-0067">ATP-binding</keyword>
<keyword evidence="6" id="KW-0813">Transport</keyword>
<evidence type="ECO:0000256" key="23">
    <source>
        <dbReference type="ARBA" id="ARBA00047279"/>
    </source>
</evidence>
<keyword evidence="16 37" id="KW-0472">Membrane</keyword>
<evidence type="ECO:0000256" key="34">
    <source>
        <dbReference type="ARBA" id="ARBA00049205"/>
    </source>
</evidence>
<comment type="catalytic activity">
    <reaction evidence="33">
        <text>4-methylumbelliferone sulfate(in) + ATP + H2O = 4-methylumbelliferone sulfate(out) + ADP + phosphate + H(+)</text>
        <dbReference type="Rhea" id="RHEA:61368"/>
        <dbReference type="ChEBI" id="CHEBI:15377"/>
        <dbReference type="ChEBI" id="CHEBI:15378"/>
        <dbReference type="ChEBI" id="CHEBI:30616"/>
        <dbReference type="ChEBI" id="CHEBI:43474"/>
        <dbReference type="ChEBI" id="CHEBI:144581"/>
        <dbReference type="ChEBI" id="CHEBI:456216"/>
    </reaction>
    <physiologicalReaction direction="left-to-right" evidence="33">
        <dbReference type="Rhea" id="RHEA:61369"/>
    </physiologicalReaction>
</comment>
<comment type="subcellular location">
    <subcellularLocation>
        <location evidence="2">Apical cell membrane</location>
        <topology evidence="2">Multi-pass membrane protein</topology>
    </subcellularLocation>
    <subcellularLocation>
        <location evidence="1">Mitochondrion membrane</location>
        <topology evidence="1">Multi-pass membrane protein</topology>
    </subcellularLocation>
</comment>
<feature type="transmembrane region" description="Helical" evidence="37">
    <location>
        <begin position="470"/>
        <end position="492"/>
    </location>
</feature>
<dbReference type="InterPro" id="IPR003593">
    <property type="entry name" value="AAA+_ATPase"/>
</dbReference>
<evidence type="ECO:0000256" key="11">
    <source>
        <dbReference type="ARBA" id="ARBA00022840"/>
    </source>
</evidence>
<comment type="catalytic activity">
    <reaction evidence="36">
        <text>itaconate(in) + ATP + H2O = itaconate(out) + ADP + phosphate + H(+)</text>
        <dbReference type="Rhea" id="RHEA:82291"/>
        <dbReference type="ChEBI" id="CHEBI:15377"/>
        <dbReference type="ChEBI" id="CHEBI:15378"/>
        <dbReference type="ChEBI" id="CHEBI:17240"/>
        <dbReference type="ChEBI" id="CHEBI:30616"/>
        <dbReference type="ChEBI" id="CHEBI:43474"/>
        <dbReference type="ChEBI" id="CHEBI:456216"/>
    </reaction>
    <physiologicalReaction direction="left-to-right" evidence="36">
        <dbReference type="Rhea" id="RHEA:82292"/>
    </physiologicalReaction>
</comment>
<feature type="transmembrane region" description="Helical" evidence="37">
    <location>
        <begin position="441"/>
        <end position="464"/>
    </location>
</feature>
<feature type="non-terminal residue" evidence="39">
    <location>
        <position position="627"/>
    </location>
</feature>
<evidence type="ECO:0000256" key="20">
    <source>
        <dbReference type="ARBA" id="ARBA00031848"/>
    </source>
</evidence>
<proteinExistence type="inferred from homology"/>
<evidence type="ECO:0000313" key="40">
    <source>
        <dbReference type="Proteomes" id="UP000053700"/>
    </source>
</evidence>
<evidence type="ECO:0000256" key="30">
    <source>
        <dbReference type="ARBA" id="ARBA00048296"/>
    </source>
</evidence>
<keyword evidence="18" id="KW-0325">Glycoprotein</keyword>
<dbReference type="Proteomes" id="UP000053700">
    <property type="component" value="Unassembled WGS sequence"/>
</dbReference>
<evidence type="ECO:0000256" key="13">
    <source>
        <dbReference type="ARBA" id="ARBA00022989"/>
    </source>
</evidence>
<sequence length="627" mass="70168">GSILTFHNICYHVKMKTGFLCCRKTTDKEVLRDVNGIMRPGLNAILGPTGSGKSSLLDILAARKDPHGLSGDILINGAPQPANFKCTSGYVVQDDVVMGTLTVRENLTFSAALRLPKSVKEQEKNERVNQIIKELGLSKVADSKVGTPFTRGVSGGERKRTSIGMELITDPAILFLDEPTTGLDASTANAVLLLLKRMAKQGRTIIFSIHQPRYSIFRLFDNLTLLAAGRVLYHGPAQCAIEYFQSIGYRCEPYNNPADFFLDIINGDSTMVTMSKTDETNTENTEECIEYDKTLAEKLAEKYCNSVYYQETKAVLQNISLGNKKKTKAVFRQITYANSFLHQLKWVSKRTFKNLVGNPQASIAQLCVTALMGLVVGAIFFGLKEDSTGLQNRVGAMFFLTTNQCFSSISAIELFVVEKKIFTHEYISGYYRTSAYFISKLVADLIPMRTIPSIIFTCVIYFMLGKYVEAFFTMMFTLMMVSYTATSTALAIAAGQSVVAVANLLTTIIFVFMIIFSGLLVNLTSVMSWLSWLKYFSIPRYGMTVSAVFSCLQTWKRFARKEYFKLTKSTNVFVFICRWCTGDSYLENQGIDASTWGLWQNHLALACMTVIFLTIAFLKLHFMKKFS</sequence>
<protein>
    <recommendedName>
        <fullName evidence="5">Broad substrate specificity ATP-binding cassette transporter ABCG2</fullName>
        <ecNumber evidence="4">7.6.2.2</ecNumber>
    </recommendedName>
    <alternativeName>
        <fullName evidence="19">ATP-binding cassette sub-family G member 2</fullName>
    </alternativeName>
    <alternativeName>
        <fullName evidence="20">Urate exporter</fullName>
    </alternativeName>
</protein>
<comment type="catalytic activity">
    <reaction evidence="27">
        <text>17beta-estradiol 17-O-(beta-D-glucuronate)(in) + ATP + H2O = 17beta-estradiol 17-O-(beta-D-glucuronate)(out) + ADP + phosphate + H(+)</text>
        <dbReference type="Rhea" id="RHEA:60128"/>
        <dbReference type="ChEBI" id="CHEBI:15377"/>
        <dbReference type="ChEBI" id="CHEBI:15378"/>
        <dbReference type="ChEBI" id="CHEBI:30616"/>
        <dbReference type="ChEBI" id="CHEBI:43474"/>
        <dbReference type="ChEBI" id="CHEBI:82961"/>
        <dbReference type="ChEBI" id="CHEBI:456216"/>
    </reaction>
    <physiologicalReaction direction="left-to-right" evidence="27">
        <dbReference type="Rhea" id="RHEA:60129"/>
    </physiologicalReaction>
</comment>
<dbReference type="InterPro" id="IPR013525">
    <property type="entry name" value="ABC2_TM"/>
</dbReference>
<comment type="catalytic activity">
    <reaction evidence="25">
        <text>estrone 3-sulfate(in) + ATP + H2O = estrone 3-sulfate(out) + ADP + phosphate + H(+)</text>
        <dbReference type="Rhea" id="RHEA:61348"/>
        <dbReference type="ChEBI" id="CHEBI:15377"/>
        <dbReference type="ChEBI" id="CHEBI:15378"/>
        <dbReference type="ChEBI" id="CHEBI:30616"/>
        <dbReference type="ChEBI" id="CHEBI:43474"/>
        <dbReference type="ChEBI" id="CHEBI:60050"/>
        <dbReference type="ChEBI" id="CHEBI:456216"/>
    </reaction>
    <physiologicalReaction direction="left-to-right" evidence="25">
        <dbReference type="Rhea" id="RHEA:61349"/>
    </physiologicalReaction>
</comment>
<dbReference type="SUPFAM" id="SSF52540">
    <property type="entry name" value="P-loop containing nucleoside triphosphate hydrolases"/>
    <property type="match status" value="1"/>
</dbReference>
<dbReference type="CDD" id="cd03213">
    <property type="entry name" value="ABCG_EPDR"/>
    <property type="match status" value="1"/>
</dbReference>
<dbReference type="Pfam" id="PF00005">
    <property type="entry name" value="ABC_tran"/>
    <property type="match status" value="1"/>
</dbReference>
<dbReference type="InterPro" id="IPR050352">
    <property type="entry name" value="ABCG_transporters"/>
</dbReference>
<evidence type="ECO:0000256" key="36">
    <source>
        <dbReference type="ARBA" id="ARBA00052001"/>
    </source>
</evidence>
<evidence type="ECO:0000313" key="39">
    <source>
        <dbReference type="EMBL" id="KFQ81733.1"/>
    </source>
</evidence>
<organism evidence="39 40">
    <name type="scientific">Phoenicopterus ruber ruber</name>
    <dbReference type="NCBI Taxonomy" id="9218"/>
    <lineage>
        <taxon>Eukaryota</taxon>
        <taxon>Metazoa</taxon>
        <taxon>Chordata</taxon>
        <taxon>Craniata</taxon>
        <taxon>Vertebrata</taxon>
        <taxon>Euteleostomi</taxon>
        <taxon>Archelosauria</taxon>
        <taxon>Archosauria</taxon>
        <taxon>Dinosauria</taxon>
        <taxon>Saurischia</taxon>
        <taxon>Theropoda</taxon>
        <taxon>Coelurosauria</taxon>
        <taxon>Aves</taxon>
        <taxon>Neognathae</taxon>
        <taxon>Neoaves</taxon>
        <taxon>Mirandornithes</taxon>
        <taxon>Phoenicopteriformes</taxon>
        <taxon>Phoenicopteridae</taxon>
        <taxon>Phoenicopterus</taxon>
    </lineage>
</organism>
<accession>A0A091UVU4</accession>
<keyword evidence="8" id="KW-0597">Phosphoprotein</keyword>
<keyword evidence="15" id="KW-0496">Mitochondrion</keyword>
<dbReference type="GO" id="GO:0031966">
    <property type="term" value="C:mitochondrial membrane"/>
    <property type="evidence" value="ECO:0007669"/>
    <property type="project" value="UniProtKB-SubCell"/>
</dbReference>
<evidence type="ECO:0000256" key="31">
    <source>
        <dbReference type="ARBA" id="ARBA00048455"/>
    </source>
</evidence>
<evidence type="ECO:0000256" key="9">
    <source>
        <dbReference type="ARBA" id="ARBA00022692"/>
    </source>
</evidence>
<dbReference type="GO" id="GO:0015562">
    <property type="term" value="F:efflux transmembrane transporter activity"/>
    <property type="evidence" value="ECO:0007669"/>
    <property type="project" value="UniProtKB-ARBA"/>
</dbReference>
<evidence type="ECO:0000256" key="6">
    <source>
        <dbReference type="ARBA" id="ARBA00022448"/>
    </source>
</evidence>
<comment type="catalytic activity">
    <reaction evidence="26">
        <text>5,7-dimethyl-2-methylamino-4-(3-pyridylmethyl)-1,3-benzothiazol-6-yl sulfate(in) + ATP + H2O = 5,7-dimethyl-2-methylamino-4-(3-pyridylmethyl)-1,3-benzothiazol-6-yl sulfate(out) + ADP + phosphate + H(+)</text>
        <dbReference type="Rhea" id="RHEA:61376"/>
        <dbReference type="ChEBI" id="CHEBI:15377"/>
        <dbReference type="ChEBI" id="CHEBI:15378"/>
        <dbReference type="ChEBI" id="CHEBI:30616"/>
        <dbReference type="ChEBI" id="CHEBI:43474"/>
        <dbReference type="ChEBI" id="CHEBI:144583"/>
        <dbReference type="ChEBI" id="CHEBI:456216"/>
    </reaction>
    <physiologicalReaction direction="left-to-right" evidence="26">
        <dbReference type="Rhea" id="RHEA:61377"/>
    </physiologicalReaction>
</comment>
<keyword evidence="14" id="KW-0445">Lipid transport</keyword>
<dbReference type="Pfam" id="PF19055">
    <property type="entry name" value="ABC2_membrane_7"/>
    <property type="match status" value="1"/>
</dbReference>
<feature type="transmembrane region" description="Helical" evidence="37">
    <location>
        <begin position="363"/>
        <end position="383"/>
    </location>
</feature>
<dbReference type="SMART" id="SM00382">
    <property type="entry name" value="AAA"/>
    <property type="match status" value="1"/>
</dbReference>
<dbReference type="OrthoDB" id="66620at2759"/>
<dbReference type="PANTHER" id="PTHR48041:SF92">
    <property type="entry name" value="BROAD SUBSTRATE SPECIFICITY ATP-BINDING CASSETTE TRANSPORTER ABCG2"/>
    <property type="match status" value="1"/>
</dbReference>
<evidence type="ECO:0000256" key="18">
    <source>
        <dbReference type="ARBA" id="ARBA00023180"/>
    </source>
</evidence>
<comment type="catalytic activity">
    <reaction evidence="32">
        <text>urate(in) + ATP + H2O = urate(out) + ADP + phosphate + H(+)</text>
        <dbReference type="Rhea" id="RHEA:16461"/>
        <dbReference type="ChEBI" id="CHEBI:15377"/>
        <dbReference type="ChEBI" id="CHEBI:15378"/>
        <dbReference type="ChEBI" id="CHEBI:17775"/>
        <dbReference type="ChEBI" id="CHEBI:30616"/>
        <dbReference type="ChEBI" id="CHEBI:43474"/>
        <dbReference type="ChEBI" id="CHEBI:456216"/>
    </reaction>
    <physiologicalReaction direction="left-to-right" evidence="32">
        <dbReference type="Rhea" id="RHEA:16462"/>
    </physiologicalReaction>
</comment>
<keyword evidence="10" id="KW-0547">Nucleotide-binding</keyword>
<reference evidence="39 40" key="1">
    <citation type="submission" date="2014-04" db="EMBL/GenBank/DDBJ databases">
        <title>Genome evolution of avian class.</title>
        <authorList>
            <person name="Zhang G."/>
            <person name="Li C."/>
        </authorList>
    </citation>
    <scope>NUCLEOTIDE SEQUENCE [LARGE SCALE GENOMIC DNA]</scope>
    <source>
        <strain evidence="39">BGI_N337</strain>
    </source>
</reference>
<keyword evidence="12" id="KW-1278">Translocase</keyword>
<keyword evidence="17" id="KW-1015">Disulfide bond</keyword>
<comment type="catalytic activity">
    <reaction evidence="35">
        <text>5,7-dimethyl-2-methylamino-4-(3-pyridylmethyl)-1,3-benzothiazol-6-yl beta-D-glucuronate(in) + ATP + H2O = 5,7-dimethyl-2-methylamino-4-(3-pyridylmethyl)-1,3-benzothiazol-6-yl beta-D-glucuronate(out) + ADP + phosphate + H(+)</text>
        <dbReference type="Rhea" id="RHEA:61384"/>
        <dbReference type="ChEBI" id="CHEBI:15377"/>
        <dbReference type="ChEBI" id="CHEBI:15378"/>
        <dbReference type="ChEBI" id="CHEBI:30616"/>
        <dbReference type="ChEBI" id="CHEBI:43474"/>
        <dbReference type="ChEBI" id="CHEBI:144584"/>
        <dbReference type="ChEBI" id="CHEBI:456216"/>
    </reaction>
    <physiologicalReaction direction="left-to-right" evidence="35">
        <dbReference type="Rhea" id="RHEA:61385"/>
    </physiologicalReaction>
</comment>
<keyword evidence="9 37" id="KW-0812">Transmembrane</keyword>
<keyword evidence="7" id="KW-1003">Cell membrane</keyword>
<dbReference type="EC" id="7.6.2.2" evidence="4"/>